<dbReference type="AlphaFoldDB" id="A0A318KV85"/>
<dbReference type="Pfam" id="PF22322">
    <property type="entry name" value="DUF6973"/>
    <property type="match status" value="1"/>
</dbReference>
<evidence type="ECO:0000313" key="3">
    <source>
        <dbReference type="EMBL" id="PXX68641.1"/>
    </source>
</evidence>
<feature type="signal peptide" evidence="1">
    <location>
        <begin position="1"/>
        <end position="38"/>
    </location>
</feature>
<evidence type="ECO:0000256" key="1">
    <source>
        <dbReference type="SAM" id="SignalP"/>
    </source>
</evidence>
<comment type="caution">
    <text evidence="3">The sequence shown here is derived from an EMBL/GenBank/DDBJ whole genome shotgun (WGS) entry which is preliminary data.</text>
</comment>
<dbReference type="InterPro" id="IPR054246">
    <property type="entry name" value="DUF6973"/>
</dbReference>
<dbReference type="Proteomes" id="UP000247569">
    <property type="component" value="Unassembled WGS sequence"/>
</dbReference>
<name>A0A318KV85_9NOCA</name>
<accession>A0A318KV85</accession>
<keyword evidence="1" id="KW-0732">Signal</keyword>
<sequence length="174" mass="18769">MCRHFLEGTNSAMKTTRLGISVIFCAAAFLCSLGAAQAYPGQGTTQSERDYCMANAGDCLAADDAKNWATGVAEWRYQNNPRSLHNGVGDAFRHCIWAGAIAQRIGADRAATILSIHENKDDNPLDEWLMDTANNETGVRLGVESNSKGGGDTWGWIMNRCGALADGGKLRTLR</sequence>
<protein>
    <recommendedName>
        <fullName evidence="2">DUF6973 domain-containing protein</fullName>
    </recommendedName>
</protein>
<evidence type="ECO:0000259" key="2">
    <source>
        <dbReference type="Pfam" id="PF22322"/>
    </source>
</evidence>
<feature type="domain" description="DUF6973" evidence="2">
    <location>
        <begin position="52"/>
        <end position="147"/>
    </location>
</feature>
<proteinExistence type="predicted"/>
<evidence type="ECO:0000313" key="4">
    <source>
        <dbReference type="Proteomes" id="UP000247569"/>
    </source>
</evidence>
<organism evidence="3 4">
    <name type="scientific">Nocardia tenerifensis</name>
    <dbReference type="NCBI Taxonomy" id="228006"/>
    <lineage>
        <taxon>Bacteria</taxon>
        <taxon>Bacillati</taxon>
        <taxon>Actinomycetota</taxon>
        <taxon>Actinomycetes</taxon>
        <taxon>Mycobacteriales</taxon>
        <taxon>Nocardiaceae</taxon>
        <taxon>Nocardia</taxon>
    </lineage>
</organism>
<dbReference type="EMBL" id="QJKF01000002">
    <property type="protein sequence ID" value="PXX68641.1"/>
    <property type="molecule type" value="Genomic_DNA"/>
</dbReference>
<reference evidence="3 4" key="1">
    <citation type="submission" date="2018-05" db="EMBL/GenBank/DDBJ databases">
        <title>Genomic Encyclopedia of Type Strains, Phase IV (KMG-IV): sequencing the most valuable type-strain genomes for metagenomic binning, comparative biology and taxonomic classification.</title>
        <authorList>
            <person name="Goeker M."/>
        </authorList>
    </citation>
    <scope>NUCLEOTIDE SEQUENCE [LARGE SCALE GENOMIC DNA]</scope>
    <source>
        <strain evidence="3 4">DSM 44704</strain>
    </source>
</reference>
<keyword evidence="4" id="KW-1185">Reference proteome</keyword>
<feature type="chain" id="PRO_5016442133" description="DUF6973 domain-containing protein" evidence="1">
    <location>
        <begin position="39"/>
        <end position="174"/>
    </location>
</feature>
<gene>
    <name evidence="3" type="ORF">DFR70_102325</name>
</gene>